<feature type="transmembrane region" description="Helical" evidence="1">
    <location>
        <begin position="75"/>
        <end position="95"/>
    </location>
</feature>
<name>I7MMQ0_TETTS</name>
<dbReference type="RefSeq" id="XP_001026422.1">
    <property type="nucleotide sequence ID" value="XM_001026422.3"/>
</dbReference>
<dbReference type="InParanoid" id="I7MMQ0"/>
<evidence type="ECO:0000313" key="4">
    <source>
        <dbReference type="Proteomes" id="UP000009168"/>
    </source>
</evidence>
<feature type="transmembrane region" description="Helical" evidence="1">
    <location>
        <begin position="238"/>
        <end position="259"/>
    </location>
</feature>
<dbReference type="GO" id="GO:0016020">
    <property type="term" value="C:membrane"/>
    <property type="evidence" value="ECO:0007669"/>
    <property type="project" value="InterPro"/>
</dbReference>
<evidence type="ECO:0000256" key="1">
    <source>
        <dbReference type="SAM" id="Phobius"/>
    </source>
</evidence>
<dbReference type="PANTHER" id="PTHR22911">
    <property type="entry name" value="ACYL-MALONYL CONDENSING ENZYME-RELATED"/>
    <property type="match status" value="1"/>
</dbReference>
<protein>
    <submittedName>
        <fullName evidence="3">Integral membrane protein DUF6 containing protein</fullName>
    </submittedName>
</protein>
<dbReference type="SUPFAM" id="SSF103481">
    <property type="entry name" value="Multidrug resistance efflux transporter EmrE"/>
    <property type="match status" value="2"/>
</dbReference>
<keyword evidence="1" id="KW-0472">Membrane</keyword>
<keyword evidence="1" id="KW-0812">Transmembrane</keyword>
<feature type="transmembrane region" description="Helical" evidence="1">
    <location>
        <begin position="44"/>
        <end position="63"/>
    </location>
</feature>
<dbReference type="HOGENOM" id="CLU_058789_2_0_1"/>
<feature type="transmembrane region" description="Helical" evidence="1">
    <location>
        <begin position="131"/>
        <end position="148"/>
    </location>
</feature>
<dbReference type="PANTHER" id="PTHR22911:SF137">
    <property type="entry name" value="SOLUTE CARRIER FAMILY 35 MEMBER G2-RELATED"/>
    <property type="match status" value="1"/>
</dbReference>
<proteinExistence type="predicted"/>
<sequence>MPKTTHGMAAYQGEIAALVSSLAIAITPYFFIHGYSQKCSPYILNFWKGLISILLFIVLLIATQQQLFPEDSFRTYALLIASGFFGIGLGDTFYFQAFETLGPRWAVLLETITPSFTGIISYIYYSTTLTVLQWIGMIITGLGIYLVAHVSDQQNIEQEQLEINQKQQDLPIQQIIQKDQQADLYKTRLDEDMQTQDQIVFHNENSSKINIIANEILVKDKTCQIELINQRNKYSKEFLLGILKGLGFAFCQAFGMVFAHDAAVSGKFTPLETTFLRVLTGQLYVTLIMVFTCDRLHWPSKNTEESLYYLAGIASCSILGIWAQQTSLKFIRPEVAQTIIATSPLFSLFIGCLREDKIHIKDILGSLISIIGVSMVIWL</sequence>
<feature type="transmembrane region" description="Helical" evidence="1">
    <location>
        <begin position="335"/>
        <end position="353"/>
    </location>
</feature>
<dbReference type="AlphaFoldDB" id="I7MMQ0"/>
<dbReference type="Pfam" id="PF00892">
    <property type="entry name" value="EamA"/>
    <property type="match status" value="2"/>
</dbReference>
<feature type="transmembrane region" description="Helical" evidence="1">
    <location>
        <begin position="306"/>
        <end position="323"/>
    </location>
</feature>
<accession>I7MMQ0</accession>
<gene>
    <name evidence="3" type="ORF">TTHERM_00325600</name>
</gene>
<keyword evidence="4" id="KW-1185">Reference proteome</keyword>
<evidence type="ECO:0000259" key="2">
    <source>
        <dbReference type="Pfam" id="PF00892"/>
    </source>
</evidence>
<dbReference type="GeneID" id="7833134"/>
<dbReference type="EMBL" id="GG662299">
    <property type="protein sequence ID" value="EAS06177.1"/>
    <property type="molecule type" value="Genomic_DNA"/>
</dbReference>
<feature type="transmembrane region" description="Helical" evidence="1">
    <location>
        <begin position="15"/>
        <end position="32"/>
    </location>
</feature>
<reference evidence="4" key="1">
    <citation type="journal article" date="2006" name="PLoS Biol.">
        <title>Macronuclear genome sequence of the ciliate Tetrahymena thermophila, a model eukaryote.</title>
        <authorList>
            <person name="Eisen J.A."/>
            <person name="Coyne R.S."/>
            <person name="Wu M."/>
            <person name="Wu D."/>
            <person name="Thiagarajan M."/>
            <person name="Wortman J.R."/>
            <person name="Badger J.H."/>
            <person name="Ren Q."/>
            <person name="Amedeo P."/>
            <person name="Jones K.M."/>
            <person name="Tallon L.J."/>
            <person name="Delcher A.L."/>
            <person name="Salzberg S.L."/>
            <person name="Silva J.C."/>
            <person name="Haas B.J."/>
            <person name="Majoros W.H."/>
            <person name="Farzad M."/>
            <person name="Carlton J.M."/>
            <person name="Smith R.K. Jr."/>
            <person name="Garg J."/>
            <person name="Pearlman R.E."/>
            <person name="Karrer K.M."/>
            <person name="Sun L."/>
            <person name="Manning G."/>
            <person name="Elde N.C."/>
            <person name="Turkewitz A.P."/>
            <person name="Asai D.J."/>
            <person name="Wilkes D.E."/>
            <person name="Wang Y."/>
            <person name="Cai H."/>
            <person name="Collins K."/>
            <person name="Stewart B.A."/>
            <person name="Lee S.R."/>
            <person name="Wilamowska K."/>
            <person name="Weinberg Z."/>
            <person name="Ruzzo W.L."/>
            <person name="Wloga D."/>
            <person name="Gaertig J."/>
            <person name="Frankel J."/>
            <person name="Tsao C.-C."/>
            <person name="Gorovsky M.A."/>
            <person name="Keeling P.J."/>
            <person name="Waller R.F."/>
            <person name="Patron N.J."/>
            <person name="Cherry J.M."/>
            <person name="Stover N.A."/>
            <person name="Krieger C.J."/>
            <person name="del Toro C."/>
            <person name="Ryder H.F."/>
            <person name="Williamson S.C."/>
            <person name="Barbeau R.A."/>
            <person name="Hamilton E.P."/>
            <person name="Orias E."/>
        </authorList>
    </citation>
    <scope>NUCLEOTIDE SEQUENCE [LARGE SCALE GENOMIC DNA]</scope>
    <source>
        <strain evidence="4">SB210</strain>
    </source>
</reference>
<dbReference type="InterPro" id="IPR037185">
    <property type="entry name" value="EmrE-like"/>
</dbReference>
<dbReference type="InterPro" id="IPR000620">
    <property type="entry name" value="EamA_dom"/>
</dbReference>
<feature type="domain" description="EamA" evidence="2">
    <location>
        <begin position="13"/>
        <end position="147"/>
    </location>
</feature>
<dbReference type="Proteomes" id="UP000009168">
    <property type="component" value="Unassembled WGS sequence"/>
</dbReference>
<keyword evidence="1" id="KW-1133">Transmembrane helix</keyword>
<dbReference type="eggNOG" id="ENOG502SEEB">
    <property type="taxonomic scope" value="Eukaryota"/>
</dbReference>
<evidence type="ECO:0000313" key="3">
    <source>
        <dbReference type="EMBL" id="EAS06177.1"/>
    </source>
</evidence>
<dbReference type="KEGG" id="tet:TTHERM_00325600"/>
<feature type="transmembrane region" description="Helical" evidence="1">
    <location>
        <begin position="107"/>
        <end position="125"/>
    </location>
</feature>
<feature type="transmembrane region" description="Helical" evidence="1">
    <location>
        <begin position="274"/>
        <end position="294"/>
    </location>
</feature>
<organism evidence="3 4">
    <name type="scientific">Tetrahymena thermophila (strain SB210)</name>
    <dbReference type="NCBI Taxonomy" id="312017"/>
    <lineage>
        <taxon>Eukaryota</taxon>
        <taxon>Sar</taxon>
        <taxon>Alveolata</taxon>
        <taxon>Ciliophora</taxon>
        <taxon>Intramacronucleata</taxon>
        <taxon>Oligohymenophorea</taxon>
        <taxon>Hymenostomatida</taxon>
        <taxon>Tetrahymenina</taxon>
        <taxon>Tetrahymenidae</taxon>
        <taxon>Tetrahymena</taxon>
    </lineage>
</organism>
<feature type="domain" description="EamA" evidence="2">
    <location>
        <begin position="240"/>
        <end position="377"/>
    </location>
</feature>